<dbReference type="GO" id="GO:0017154">
    <property type="term" value="F:semaphorin receptor activity"/>
    <property type="evidence" value="ECO:0007669"/>
    <property type="project" value="InterPro"/>
</dbReference>
<dbReference type="InterPro" id="IPR017868">
    <property type="entry name" value="Filamin/ABP280_repeat-like"/>
</dbReference>
<evidence type="ECO:0000313" key="2">
    <source>
        <dbReference type="EMBL" id="SEG94827.1"/>
    </source>
</evidence>
<dbReference type="PANTHER" id="PTHR22625:SF70">
    <property type="entry name" value="PLEXIN A, ISOFORM A"/>
    <property type="match status" value="1"/>
</dbReference>
<reference evidence="2 3" key="1">
    <citation type="submission" date="2016-10" db="EMBL/GenBank/DDBJ databases">
        <authorList>
            <person name="de Groot N.N."/>
        </authorList>
    </citation>
    <scope>NUCLEOTIDE SEQUENCE [LARGE SCALE GENOMIC DNA]</scope>
    <source>
        <strain evidence="2 3">CGMCC 4.2023</strain>
    </source>
</reference>
<keyword evidence="3" id="KW-1185">Reference proteome</keyword>
<dbReference type="InterPro" id="IPR013783">
    <property type="entry name" value="Ig-like_fold"/>
</dbReference>
<sequence length="251" mass="23704">MAPVLTSVVPNTGPAAGTNPVTLNGSQFTGATAVTFGSAAALSYTVTSPSVISATVPPGTGIVNVTVRTPAGLSNAVTYTYAAAPTLTSIAPSQGPASGGTTVVLTGTGLTGATAVTFGSSPAASFTVNSATQITAVTPAGTGTVACTVTGPGGTSNTVFYTYLTAPVLTALSPAQGPTGAGASVTLTGTGLTTTTTVLFGSTPAAFTVISDTTVVALAPAGAAGTVAVGVTTAAGASNTLTYLRVAPPAI</sequence>
<dbReference type="CDD" id="cd00102">
    <property type="entry name" value="IPT"/>
    <property type="match status" value="2"/>
</dbReference>
<dbReference type="InterPro" id="IPR002909">
    <property type="entry name" value="IPT_dom"/>
</dbReference>
<dbReference type="RefSeq" id="WP_235032678.1">
    <property type="nucleotide sequence ID" value="NZ_FNVU01000031.1"/>
</dbReference>
<dbReference type="AlphaFoldDB" id="A0A1H6EAR0"/>
<feature type="domain" description="IPT/TIG" evidence="1">
    <location>
        <begin position="2"/>
        <end position="82"/>
    </location>
</feature>
<evidence type="ECO:0000259" key="1">
    <source>
        <dbReference type="SMART" id="SM00429"/>
    </source>
</evidence>
<dbReference type="SMART" id="SM00429">
    <property type="entry name" value="IPT"/>
    <property type="match status" value="3"/>
</dbReference>
<feature type="domain" description="IPT/TIG" evidence="1">
    <location>
        <begin position="84"/>
        <end position="164"/>
    </location>
</feature>
<dbReference type="InterPro" id="IPR031148">
    <property type="entry name" value="Plexin"/>
</dbReference>
<protein>
    <submittedName>
        <fullName evidence="2">IPT/TIG domain-containing protein</fullName>
    </submittedName>
</protein>
<dbReference type="SUPFAM" id="SSF81296">
    <property type="entry name" value="E set domains"/>
    <property type="match status" value="3"/>
</dbReference>
<dbReference type="PANTHER" id="PTHR22625">
    <property type="entry name" value="PLEXIN"/>
    <property type="match status" value="1"/>
</dbReference>
<dbReference type="Gene3D" id="2.60.40.10">
    <property type="entry name" value="Immunoglobulins"/>
    <property type="match status" value="3"/>
</dbReference>
<feature type="domain" description="IPT/TIG" evidence="1">
    <location>
        <begin position="166"/>
        <end position="244"/>
    </location>
</feature>
<organism evidence="2 3">
    <name type="scientific">Actinacidiphila yanglinensis</name>
    <dbReference type="NCBI Taxonomy" id="310779"/>
    <lineage>
        <taxon>Bacteria</taxon>
        <taxon>Bacillati</taxon>
        <taxon>Actinomycetota</taxon>
        <taxon>Actinomycetes</taxon>
        <taxon>Kitasatosporales</taxon>
        <taxon>Streptomycetaceae</taxon>
        <taxon>Actinacidiphila</taxon>
    </lineage>
</organism>
<accession>A0A1H6EAR0</accession>
<dbReference type="InterPro" id="IPR014756">
    <property type="entry name" value="Ig_E-set"/>
</dbReference>
<gene>
    <name evidence="2" type="ORF">SAMN05216223_13135</name>
</gene>
<dbReference type="GO" id="GO:0005975">
    <property type="term" value="P:carbohydrate metabolic process"/>
    <property type="evidence" value="ECO:0007669"/>
    <property type="project" value="UniProtKB-ARBA"/>
</dbReference>
<dbReference type="PROSITE" id="PS50194">
    <property type="entry name" value="FILAMIN_REPEAT"/>
    <property type="match status" value="1"/>
</dbReference>
<dbReference type="Proteomes" id="UP000236754">
    <property type="component" value="Unassembled WGS sequence"/>
</dbReference>
<name>A0A1H6EAR0_9ACTN</name>
<proteinExistence type="predicted"/>
<dbReference type="EMBL" id="FNVU01000031">
    <property type="protein sequence ID" value="SEG94827.1"/>
    <property type="molecule type" value="Genomic_DNA"/>
</dbReference>
<evidence type="ECO:0000313" key="3">
    <source>
        <dbReference type="Proteomes" id="UP000236754"/>
    </source>
</evidence>
<dbReference type="Pfam" id="PF01833">
    <property type="entry name" value="TIG"/>
    <property type="match status" value="3"/>
</dbReference>